<dbReference type="EMBL" id="JAVQLW010000001">
    <property type="protein sequence ID" value="MDS9466969.1"/>
    <property type="molecule type" value="Genomic_DNA"/>
</dbReference>
<dbReference type="InterPro" id="IPR036249">
    <property type="entry name" value="Thioredoxin-like_sf"/>
</dbReference>
<keyword evidence="2" id="KW-0813">Transport</keyword>
<evidence type="ECO:0000256" key="6">
    <source>
        <dbReference type="NCBIfam" id="TIGR01068"/>
    </source>
</evidence>
<evidence type="ECO:0000313" key="9">
    <source>
        <dbReference type="Proteomes" id="UP001269144"/>
    </source>
</evidence>
<feature type="domain" description="Thioredoxin" evidence="7">
    <location>
        <begin position="16"/>
        <end position="123"/>
    </location>
</feature>
<dbReference type="Proteomes" id="UP001269144">
    <property type="component" value="Unassembled WGS sequence"/>
</dbReference>
<keyword evidence="4" id="KW-1015">Disulfide bond</keyword>
<organism evidence="8 9">
    <name type="scientific">Paracoccus aurantius</name>
    <dbReference type="NCBI Taxonomy" id="3073814"/>
    <lineage>
        <taxon>Bacteria</taxon>
        <taxon>Pseudomonadati</taxon>
        <taxon>Pseudomonadota</taxon>
        <taxon>Alphaproteobacteria</taxon>
        <taxon>Rhodobacterales</taxon>
        <taxon>Paracoccaceae</taxon>
        <taxon>Paracoccus</taxon>
    </lineage>
</organism>
<sequence>MIFDGADTPAPKTEDFIIDVTEANFMAEVVEKSMEVPVIVDFWAPWCGPCKTLGPQMEAEVARHKGRVRMAKVNVDENQMIAAQMRVQSIPTVYAFFQGQPVDGFQGAVPQSQIKQFVDKLAQMGGDDGGLADALEAAEAMLTEGAADDAAETFAAIIEEEPENAIAWGGLIRSRMAQGDMDTAEADLANVPAVIAKAGPVEAARAQLQLARQAASAGPLDDLRLKVEADPADQQARFDYATALHAAGDVEAAIDQLLEGFRRDREWNDAAAKAQLITIFDAMKPTDPIAQKGRRRLSSLIFA</sequence>
<dbReference type="PANTHER" id="PTHR45663">
    <property type="entry name" value="GEO12009P1"/>
    <property type="match status" value="1"/>
</dbReference>
<keyword evidence="3" id="KW-0249">Electron transport</keyword>
<reference evidence="9" key="1">
    <citation type="submission" date="2023-07" db="EMBL/GenBank/DDBJ databases">
        <title>Paracoccus sp. MBLB3053 whole genome sequence.</title>
        <authorList>
            <person name="Hwang C.Y."/>
            <person name="Cho E.-S."/>
            <person name="Seo M.-J."/>
        </authorList>
    </citation>
    <scope>NUCLEOTIDE SEQUENCE [LARGE SCALE GENOMIC DNA]</scope>
    <source>
        <strain evidence="9">MBLB3053</strain>
    </source>
</reference>
<dbReference type="InterPro" id="IPR005746">
    <property type="entry name" value="Thioredoxin"/>
</dbReference>
<dbReference type="PANTHER" id="PTHR45663:SF11">
    <property type="entry name" value="GEO12009P1"/>
    <property type="match status" value="1"/>
</dbReference>
<dbReference type="SUPFAM" id="SSF52833">
    <property type="entry name" value="Thioredoxin-like"/>
    <property type="match status" value="1"/>
</dbReference>
<dbReference type="Pfam" id="PF14559">
    <property type="entry name" value="TPR_19"/>
    <property type="match status" value="1"/>
</dbReference>
<dbReference type="InterPro" id="IPR017937">
    <property type="entry name" value="Thioredoxin_CS"/>
</dbReference>
<keyword evidence="9" id="KW-1185">Reference proteome</keyword>
<dbReference type="InterPro" id="IPR013766">
    <property type="entry name" value="Thioredoxin_domain"/>
</dbReference>
<dbReference type="Gene3D" id="3.40.30.10">
    <property type="entry name" value="Glutaredoxin"/>
    <property type="match status" value="1"/>
</dbReference>
<dbReference type="Pfam" id="PF00085">
    <property type="entry name" value="Thioredoxin"/>
    <property type="match status" value="1"/>
</dbReference>
<dbReference type="PROSITE" id="PS00194">
    <property type="entry name" value="THIOREDOXIN_1"/>
    <property type="match status" value="1"/>
</dbReference>
<evidence type="ECO:0000259" key="7">
    <source>
        <dbReference type="PROSITE" id="PS51352"/>
    </source>
</evidence>
<evidence type="ECO:0000256" key="3">
    <source>
        <dbReference type="ARBA" id="ARBA00022982"/>
    </source>
</evidence>
<dbReference type="PRINTS" id="PR00421">
    <property type="entry name" value="THIOREDOXIN"/>
</dbReference>
<comment type="similarity">
    <text evidence="1">Belongs to the thioredoxin family.</text>
</comment>
<dbReference type="CDD" id="cd02956">
    <property type="entry name" value="ybbN"/>
    <property type="match status" value="1"/>
</dbReference>
<dbReference type="SUPFAM" id="SSF48452">
    <property type="entry name" value="TPR-like"/>
    <property type="match status" value="1"/>
</dbReference>
<gene>
    <name evidence="8" type="primary">trxA</name>
    <name evidence="8" type="ORF">RGQ15_05180</name>
</gene>
<dbReference type="InterPro" id="IPR011990">
    <property type="entry name" value="TPR-like_helical_dom_sf"/>
</dbReference>
<dbReference type="PROSITE" id="PS51352">
    <property type="entry name" value="THIOREDOXIN_2"/>
    <property type="match status" value="1"/>
</dbReference>
<name>A0ABU2HRP7_9RHOB</name>
<dbReference type="NCBIfam" id="TIGR01068">
    <property type="entry name" value="thioredoxin"/>
    <property type="match status" value="1"/>
</dbReference>
<dbReference type="Pfam" id="PF14561">
    <property type="entry name" value="TPR_20"/>
    <property type="match status" value="1"/>
</dbReference>
<proteinExistence type="inferred from homology"/>
<evidence type="ECO:0000313" key="8">
    <source>
        <dbReference type="EMBL" id="MDS9466969.1"/>
    </source>
</evidence>
<protein>
    <recommendedName>
        <fullName evidence="6">Thioredoxin</fullName>
    </recommendedName>
</protein>
<comment type="caution">
    <text evidence="8">The sequence shown here is derived from an EMBL/GenBank/DDBJ whole genome shotgun (WGS) entry which is preliminary data.</text>
</comment>
<evidence type="ECO:0000256" key="4">
    <source>
        <dbReference type="ARBA" id="ARBA00023157"/>
    </source>
</evidence>
<evidence type="ECO:0000256" key="5">
    <source>
        <dbReference type="ARBA" id="ARBA00023284"/>
    </source>
</evidence>
<dbReference type="Gene3D" id="1.25.40.10">
    <property type="entry name" value="Tetratricopeptide repeat domain"/>
    <property type="match status" value="1"/>
</dbReference>
<dbReference type="RefSeq" id="WP_311161033.1">
    <property type="nucleotide sequence ID" value="NZ_JAVQLW010000001.1"/>
</dbReference>
<evidence type="ECO:0000256" key="2">
    <source>
        <dbReference type="ARBA" id="ARBA00022448"/>
    </source>
</evidence>
<evidence type="ECO:0000256" key="1">
    <source>
        <dbReference type="ARBA" id="ARBA00008987"/>
    </source>
</evidence>
<accession>A0ABU2HRP7</accession>
<keyword evidence="5" id="KW-0676">Redox-active center</keyword>